<dbReference type="GO" id="GO:0016787">
    <property type="term" value="F:hydrolase activity"/>
    <property type="evidence" value="ECO:0007669"/>
    <property type="project" value="UniProtKB-KW"/>
</dbReference>
<dbReference type="InterPro" id="IPR011009">
    <property type="entry name" value="Kinase-like_dom_sf"/>
</dbReference>
<evidence type="ECO:0000256" key="1">
    <source>
        <dbReference type="SAM" id="Coils"/>
    </source>
</evidence>
<dbReference type="Proteomes" id="UP000243579">
    <property type="component" value="Unassembled WGS sequence"/>
</dbReference>
<evidence type="ECO:0000259" key="2">
    <source>
        <dbReference type="PROSITE" id="PS50011"/>
    </source>
</evidence>
<name>A0A1V9YAR3_ACHHY</name>
<dbReference type="PANTHER" id="PTHR43173">
    <property type="entry name" value="ABC1 FAMILY PROTEIN"/>
    <property type="match status" value="1"/>
</dbReference>
<evidence type="ECO:0000313" key="3">
    <source>
        <dbReference type="EMBL" id="OQR82811.1"/>
    </source>
</evidence>
<dbReference type="AlphaFoldDB" id="A0A1V9YAR3"/>
<feature type="coiled-coil region" evidence="1">
    <location>
        <begin position="305"/>
        <end position="334"/>
    </location>
</feature>
<evidence type="ECO:0000313" key="4">
    <source>
        <dbReference type="Proteomes" id="UP000243579"/>
    </source>
</evidence>
<accession>A0A1V9YAR3</accession>
<gene>
    <name evidence="3" type="ORF">ACHHYP_15477</name>
</gene>
<proteinExistence type="predicted"/>
<dbReference type="Pfam" id="PF03109">
    <property type="entry name" value="ABC1"/>
    <property type="match status" value="2"/>
</dbReference>
<dbReference type="OrthoDB" id="427480at2759"/>
<keyword evidence="4" id="KW-1185">Reference proteome</keyword>
<feature type="domain" description="Protein kinase" evidence="2">
    <location>
        <begin position="172"/>
        <end position="567"/>
    </location>
</feature>
<reference evidence="3 4" key="1">
    <citation type="journal article" date="2014" name="Genome Biol. Evol.">
        <title>The secreted proteins of Achlya hypogyna and Thraustotheca clavata identify the ancestral oomycete secretome and reveal gene acquisitions by horizontal gene transfer.</title>
        <authorList>
            <person name="Misner I."/>
            <person name="Blouin N."/>
            <person name="Leonard G."/>
            <person name="Richards T.A."/>
            <person name="Lane C.E."/>
        </authorList>
    </citation>
    <scope>NUCLEOTIDE SEQUENCE [LARGE SCALE GENOMIC DNA]</scope>
    <source>
        <strain evidence="3 4">ATCC 48635</strain>
    </source>
</reference>
<dbReference type="EMBL" id="JNBR01002417">
    <property type="protein sequence ID" value="OQR82811.1"/>
    <property type="molecule type" value="Genomic_DNA"/>
</dbReference>
<dbReference type="InterPro" id="IPR051130">
    <property type="entry name" value="Mito_struct-func_regulator"/>
</dbReference>
<dbReference type="PANTHER" id="PTHR43173:SF34">
    <property type="entry name" value="ABC1 ATYPICAL KINASE-LIKE DOMAIN-CONTAINING PROTEIN"/>
    <property type="match status" value="1"/>
</dbReference>
<keyword evidence="3" id="KW-0378">Hydrolase</keyword>
<sequence>MFGARRTSVAALGRAALSTQARSSSSWASTVAKGFIGLSAALGGGVYYGSQVDEGFARSLFFYTKAMPAYIHYRTKQVVMEDLLKLPSHEQDAHYEELHDLYAPTLYDVVLHLKGFYVKLAQIGSTRHDFLPKQYLDRCKILQSDAPSKPMEEIIAIIERSYGKPISEIFLSIDTKPLGAASIGQVHKAVLLDGRTVVVKVQFPEAEHHFRNDIGTIKTFCKLAQPEQLPFLNEVEKQFMTEFDYRREAANLAEVRANIAKSPYADRFVVPAPFPELCTKDVLVMEFLDGKSLLDGIQDHFELVAKEKNTTVEALKAEQERIDAERAAKGLARESGPSEDEMRKIQNYLRLRSMATTVGHAMYDYTLGWVVPRTVVLAEDIVDPNRLLNFAEILRLIVEVHGHEIFVDGCFNGDPHPGNIMLLRDGRMGLIDYGQVKHLTREQRVRLAKLVVALAEGTSEDVVHAMTHEIQIKTKHMDPYVLEKLARIMMDRDDSSITNGMNIQLFAETLSKRDPVVEQSDDFVMAYRVSLLLRGLSYALHYDMSHADMWKDICKRVIAEDAANAKD</sequence>
<dbReference type="GO" id="GO:0004672">
    <property type="term" value="F:protein kinase activity"/>
    <property type="evidence" value="ECO:0007669"/>
    <property type="project" value="InterPro"/>
</dbReference>
<organism evidence="3 4">
    <name type="scientific">Achlya hypogyna</name>
    <name type="common">Oomycete</name>
    <name type="synonym">Protoachlya hypogyna</name>
    <dbReference type="NCBI Taxonomy" id="1202772"/>
    <lineage>
        <taxon>Eukaryota</taxon>
        <taxon>Sar</taxon>
        <taxon>Stramenopiles</taxon>
        <taxon>Oomycota</taxon>
        <taxon>Saprolegniomycetes</taxon>
        <taxon>Saprolegniales</taxon>
        <taxon>Achlyaceae</taxon>
        <taxon>Achlya</taxon>
    </lineage>
</organism>
<comment type="caution">
    <text evidence="3">The sequence shown here is derived from an EMBL/GenBank/DDBJ whole genome shotgun (WGS) entry which is preliminary data.</text>
</comment>
<keyword evidence="1" id="KW-0175">Coiled coil</keyword>
<dbReference type="GO" id="GO:0005524">
    <property type="term" value="F:ATP binding"/>
    <property type="evidence" value="ECO:0007669"/>
    <property type="project" value="InterPro"/>
</dbReference>
<dbReference type="InterPro" id="IPR000719">
    <property type="entry name" value="Prot_kinase_dom"/>
</dbReference>
<protein>
    <submittedName>
        <fullName evidence="3">Glycoside hydrolase</fullName>
    </submittedName>
</protein>
<dbReference type="PROSITE" id="PS50011">
    <property type="entry name" value="PROTEIN_KINASE_DOM"/>
    <property type="match status" value="1"/>
</dbReference>
<dbReference type="CDD" id="cd05121">
    <property type="entry name" value="ABC1_ADCK3-like"/>
    <property type="match status" value="1"/>
</dbReference>
<dbReference type="STRING" id="1202772.A0A1V9YAR3"/>
<dbReference type="SUPFAM" id="SSF56112">
    <property type="entry name" value="Protein kinase-like (PK-like)"/>
    <property type="match status" value="1"/>
</dbReference>
<dbReference type="InterPro" id="IPR004147">
    <property type="entry name" value="ABC1_dom"/>
</dbReference>